<accession>A0A7W1T6T8</accession>
<dbReference type="AlphaFoldDB" id="A0A7W1T6T8"/>
<organism evidence="1 2">
    <name type="scientific">Listeria rustica</name>
    <dbReference type="NCBI Taxonomy" id="2713503"/>
    <lineage>
        <taxon>Bacteria</taxon>
        <taxon>Bacillati</taxon>
        <taxon>Bacillota</taxon>
        <taxon>Bacilli</taxon>
        <taxon>Bacillales</taxon>
        <taxon>Listeriaceae</taxon>
        <taxon>Listeria</taxon>
    </lineage>
</organism>
<protein>
    <submittedName>
        <fullName evidence="1">Uncharacterized protein</fullName>
    </submittedName>
</protein>
<gene>
    <name evidence="1" type="ORF">HPK16_09410</name>
</gene>
<dbReference type="RefSeq" id="WP_181676715.1">
    <property type="nucleotide sequence ID" value="NZ_JABJVM010000008.1"/>
</dbReference>
<dbReference type="Proteomes" id="UP000548787">
    <property type="component" value="Unassembled WGS sequence"/>
</dbReference>
<sequence>MKWRPFNINHNVKVKLTRVGIQRYKDWMNRYIPVKDSHLRIERPTRDDSRLYQFNKRKMESFIYDYYEWGGVAV</sequence>
<reference evidence="1 2" key="2">
    <citation type="submission" date="2020-08" db="EMBL/GenBank/DDBJ databases">
        <title>Listeria ohnekaius sp. nov. and Listeria portnoyii sp. nov. isolated from non-agricultural and natural environments.</title>
        <authorList>
            <person name="Weller D."/>
            <person name="Belias A.M."/>
            <person name="Liao J."/>
            <person name="Guo S."/>
            <person name="Orsi R.H."/>
            <person name="Wiedmann M."/>
        </authorList>
    </citation>
    <scope>NUCLEOTIDE SEQUENCE [LARGE SCALE GENOMIC DNA]</scope>
    <source>
        <strain evidence="1 2">FSL W9-0585</strain>
    </source>
</reference>
<keyword evidence="2" id="KW-1185">Reference proteome</keyword>
<evidence type="ECO:0000313" key="1">
    <source>
        <dbReference type="EMBL" id="MBA3926561.1"/>
    </source>
</evidence>
<comment type="caution">
    <text evidence="1">The sequence shown here is derived from an EMBL/GenBank/DDBJ whole genome shotgun (WGS) entry which is preliminary data.</text>
</comment>
<reference evidence="1 2" key="1">
    <citation type="submission" date="2020-05" db="EMBL/GenBank/DDBJ databases">
        <authorList>
            <person name="Carlin C.R."/>
        </authorList>
    </citation>
    <scope>NUCLEOTIDE SEQUENCE [LARGE SCALE GENOMIC DNA]</scope>
    <source>
        <strain evidence="1 2">FSL W9-0585</strain>
    </source>
</reference>
<dbReference type="EMBL" id="JABJVM010000008">
    <property type="protein sequence ID" value="MBA3926561.1"/>
    <property type="molecule type" value="Genomic_DNA"/>
</dbReference>
<evidence type="ECO:0000313" key="2">
    <source>
        <dbReference type="Proteomes" id="UP000548787"/>
    </source>
</evidence>
<proteinExistence type="predicted"/>
<name>A0A7W1T6T8_9LIST</name>